<reference evidence="1" key="1">
    <citation type="submission" date="2019-08" db="EMBL/GenBank/DDBJ databases">
        <authorList>
            <person name="Kucharzyk K."/>
            <person name="Murdoch R.W."/>
            <person name="Higgins S."/>
            <person name="Loffler F."/>
        </authorList>
    </citation>
    <scope>NUCLEOTIDE SEQUENCE</scope>
</reference>
<dbReference type="EMBL" id="VSSQ01030211">
    <property type="protein sequence ID" value="MPM80643.1"/>
    <property type="molecule type" value="Genomic_DNA"/>
</dbReference>
<organism evidence="1">
    <name type="scientific">bioreactor metagenome</name>
    <dbReference type="NCBI Taxonomy" id="1076179"/>
    <lineage>
        <taxon>unclassified sequences</taxon>
        <taxon>metagenomes</taxon>
        <taxon>ecological metagenomes</taxon>
    </lineage>
</organism>
<accession>A0A645CUS0</accession>
<dbReference type="AlphaFoldDB" id="A0A645CUS0"/>
<sequence length="262" mass="30854">MSAGISAQRVYLHTLFYYYQPEELIVLFRDDAELLVNIYLSSIEYDSSADYDGEFLKLFVDRIPGFLRIYTSFLKGKEDRLDTSDANRTLSLWKCDECFELFDYLISGIMDVSDPYASYSYKNFVSALLSKPSDFPDLAMRQEQWVLRFIESISNSSQHIRYFFRLLDDISFELRRKCIFHFITVNQDFECFKVITLLPSIYGGMGPLSSALEVRIEFLRSLLPNLTGLKFLNHKLYTEKLIEYEERNKEVELIEEVMLDIF</sequence>
<comment type="caution">
    <text evidence="1">The sequence shown here is derived from an EMBL/GenBank/DDBJ whole genome shotgun (WGS) entry which is preliminary data.</text>
</comment>
<gene>
    <name evidence="1" type="ORF">SDC9_127693</name>
</gene>
<protein>
    <submittedName>
        <fullName evidence="1">Uncharacterized protein</fullName>
    </submittedName>
</protein>
<name>A0A645CUS0_9ZZZZ</name>
<proteinExistence type="predicted"/>
<evidence type="ECO:0000313" key="1">
    <source>
        <dbReference type="EMBL" id="MPM80643.1"/>
    </source>
</evidence>